<evidence type="ECO:0000313" key="1">
    <source>
        <dbReference type="EMBL" id="MBB5771066.1"/>
    </source>
</evidence>
<evidence type="ECO:0008006" key="3">
    <source>
        <dbReference type="Google" id="ProtNLM"/>
    </source>
</evidence>
<dbReference type="AlphaFoldDB" id="A0A7W9FTC0"/>
<evidence type="ECO:0000313" key="2">
    <source>
        <dbReference type="Proteomes" id="UP000556201"/>
    </source>
</evidence>
<dbReference type="EMBL" id="JACHLJ010000001">
    <property type="protein sequence ID" value="MBB5771066.1"/>
    <property type="molecule type" value="Genomic_DNA"/>
</dbReference>
<dbReference type="Proteomes" id="UP000556201">
    <property type="component" value="Unassembled WGS sequence"/>
</dbReference>
<organism evidence="1 2">
    <name type="scientific">Brevundimonas vesicularis</name>
    <name type="common">Pseudomonas vesicularis</name>
    <dbReference type="NCBI Taxonomy" id="41276"/>
    <lineage>
        <taxon>Bacteria</taxon>
        <taxon>Pseudomonadati</taxon>
        <taxon>Pseudomonadota</taxon>
        <taxon>Alphaproteobacteria</taxon>
        <taxon>Caulobacterales</taxon>
        <taxon>Caulobacteraceae</taxon>
        <taxon>Brevundimonas</taxon>
    </lineage>
</organism>
<dbReference type="RefSeq" id="WP_255360388.1">
    <property type="nucleotide sequence ID" value="NZ_CP114278.1"/>
</dbReference>
<accession>A0A7W9FTC0</accession>
<proteinExistence type="predicted"/>
<reference evidence="1 2" key="1">
    <citation type="submission" date="2020-08" db="EMBL/GenBank/DDBJ databases">
        <title>Functional genomics of gut bacteria from endangered species of beetles.</title>
        <authorList>
            <person name="Carlos-Shanley C."/>
        </authorList>
    </citation>
    <scope>NUCLEOTIDE SEQUENCE [LARGE SCALE GENOMIC DNA]</scope>
    <source>
        <strain evidence="1 2">S00192</strain>
    </source>
</reference>
<sequence>MRRAIRLGIFIGTVLGMSACATQYDANGRPVSGAYGSVEAGRTG</sequence>
<dbReference type="PROSITE" id="PS51257">
    <property type="entry name" value="PROKAR_LIPOPROTEIN"/>
    <property type="match status" value="1"/>
</dbReference>
<comment type="caution">
    <text evidence="1">The sequence shown here is derived from an EMBL/GenBank/DDBJ whole genome shotgun (WGS) entry which is preliminary data.</text>
</comment>
<name>A0A7W9FTC0_BREVE</name>
<protein>
    <recommendedName>
        <fullName evidence="3">Lipoprotein</fullName>
    </recommendedName>
</protein>
<gene>
    <name evidence="1" type="ORF">HNP47_001035</name>
</gene>